<sequence length="109" mass="11941">MKNLIMTVAAAATLLFSTQCATAQETENTDVAVNSTEVQAPIQDGFEKVETSALPKIITDAVLVDKAGAKVREAYINENLKVYKLELQIEGQDPQTAFINEVGRWVEIK</sequence>
<feature type="signal peptide" evidence="1">
    <location>
        <begin position="1"/>
        <end position="23"/>
    </location>
</feature>
<proteinExistence type="predicted"/>
<dbReference type="AlphaFoldDB" id="A0A4Q0P731"/>
<dbReference type="Proteomes" id="UP000289238">
    <property type="component" value="Unassembled WGS sequence"/>
</dbReference>
<evidence type="ECO:0000256" key="1">
    <source>
        <dbReference type="SAM" id="SignalP"/>
    </source>
</evidence>
<evidence type="ECO:0000313" key="3">
    <source>
        <dbReference type="Proteomes" id="UP000289238"/>
    </source>
</evidence>
<feature type="chain" id="PRO_5020603870" description="PepSY domain-containing protein" evidence="1">
    <location>
        <begin position="24"/>
        <end position="109"/>
    </location>
</feature>
<dbReference type="RefSeq" id="WP_128757960.1">
    <property type="nucleotide sequence ID" value="NZ_QOVM01000004.1"/>
</dbReference>
<keyword evidence="1" id="KW-0732">Signal</keyword>
<protein>
    <recommendedName>
        <fullName evidence="4">PepSY domain-containing protein</fullName>
    </recommendedName>
</protein>
<dbReference type="EMBL" id="QOVM01000004">
    <property type="protein sequence ID" value="RXG22058.1"/>
    <property type="molecule type" value="Genomic_DNA"/>
</dbReference>
<keyword evidence="3" id="KW-1185">Reference proteome</keyword>
<organism evidence="2 3">
    <name type="scientific">Leeuwenhoekiella aequorea</name>
    <dbReference type="NCBI Taxonomy" id="283736"/>
    <lineage>
        <taxon>Bacteria</taxon>
        <taxon>Pseudomonadati</taxon>
        <taxon>Bacteroidota</taxon>
        <taxon>Flavobacteriia</taxon>
        <taxon>Flavobacteriales</taxon>
        <taxon>Flavobacteriaceae</taxon>
        <taxon>Leeuwenhoekiella</taxon>
    </lineage>
</organism>
<accession>A0A4Q0P731</accession>
<reference evidence="2 3" key="1">
    <citation type="submission" date="2018-07" db="EMBL/GenBank/DDBJ databases">
        <title>Leeuwenhoekiella genomics.</title>
        <authorList>
            <person name="Tahon G."/>
            <person name="Willems A."/>
        </authorList>
    </citation>
    <scope>NUCLEOTIDE SEQUENCE [LARGE SCALE GENOMIC DNA]</scope>
    <source>
        <strain evidence="2 3">LMG 22550</strain>
    </source>
</reference>
<dbReference type="OrthoDB" id="1099258at2"/>
<evidence type="ECO:0008006" key="4">
    <source>
        <dbReference type="Google" id="ProtNLM"/>
    </source>
</evidence>
<gene>
    <name evidence="2" type="ORF">DSM00_2122</name>
</gene>
<comment type="caution">
    <text evidence="2">The sequence shown here is derived from an EMBL/GenBank/DDBJ whole genome shotgun (WGS) entry which is preliminary data.</text>
</comment>
<name>A0A4Q0P731_9FLAO</name>
<evidence type="ECO:0000313" key="2">
    <source>
        <dbReference type="EMBL" id="RXG22058.1"/>
    </source>
</evidence>